<name>A0ABT7FH79_9RHOB</name>
<dbReference type="PANTHER" id="PTHR30537">
    <property type="entry name" value="HTH-TYPE TRANSCRIPTIONAL REGULATOR"/>
    <property type="match status" value="1"/>
</dbReference>
<proteinExistence type="inferred from homology"/>
<evidence type="ECO:0000313" key="6">
    <source>
        <dbReference type="EMBL" id="MDK3074468.1"/>
    </source>
</evidence>
<dbReference type="SUPFAM" id="SSF46785">
    <property type="entry name" value="Winged helix' DNA-binding domain"/>
    <property type="match status" value="1"/>
</dbReference>
<gene>
    <name evidence="6" type="ORF">QO034_15320</name>
</gene>
<dbReference type="InterPro" id="IPR036388">
    <property type="entry name" value="WH-like_DNA-bd_sf"/>
</dbReference>
<reference evidence="6 7" key="1">
    <citation type="submission" date="2023-05" db="EMBL/GenBank/DDBJ databases">
        <title>Sedimentitalea sp. nov. JM2-8.</title>
        <authorList>
            <person name="Huang J."/>
        </authorList>
    </citation>
    <scope>NUCLEOTIDE SEQUENCE [LARGE SCALE GENOMIC DNA]</scope>
    <source>
        <strain evidence="6 7">JM2-8</strain>
    </source>
</reference>
<dbReference type="PROSITE" id="PS50931">
    <property type="entry name" value="HTH_LYSR"/>
    <property type="match status" value="1"/>
</dbReference>
<dbReference type="Pfam" id="PF03466">
    <property type="entry name" value="LysR_substrate"/>
    <property type="match status" value="1"/>
</dbReference>
<evidence type="ECO:0000313" key="7">
    <source>
        <dbReference type="Proteomes" id="UP001227126"/>
    </source>
</evidence>
<sequence>MIAPRRFLPSISSLLALEAVERLGTATAAAEELSLTHSAVSRQLRVLEEQIGVRLFIRSGKSLRLTPAGMAYARSVRDLLNDLARASLKVRASGSRASLNLAVLPSFGMYWLSPRLRGFRQAHPDILVNQSTRIRPFDFEREDFDAAIHFGAQDWRGVQYLPLLKERVIAVCAPGFADEIPMPPQVLTGQPLLHLESRPGAWEDWFKAHGHDADRLRGMLFDQFTNMAEAAVSGAGVALLPEFLARREFRRGRLVPASSGYVDVEGTYYLVWPTNGPASAALSSFLVWLSGAGDLAAGVGELRADADQGQFDPRRNV</sequence>
<dbReference type="InterPro" id="IPR005119">
    <property type="entry name" value="LysR_subst-bd"/>
</dbReference>
<dbReference type="PRINTS" id="PR00039">
    <property type="entry name" value="HTHLYSR"/>
</dbReference>
<evidence type="ECO:0000256" key="2">
    <source>
        <dbReference type="ARBA" id="ARBA00023015"/>
    </source>
</evidence>
<keyword evidence="7" id="KW-1185">Reference proteome</keyword>
<keyword evidence="3" id="KW-0238">DNA-binding</keyword>
<dbReference type="RefSeq" id="WP_284486398.1">
    <property type="nucleotide sequence ID" value="NZ_JASNJE010000020.1"/>
</dbReference>
<evidence type="ECO:0000256" key="1">
    <source>
        <dbReference type="ARBA" id="ARBA00009437"/>
    </source>
</evidence>
<dbReference type="Gene3D" id="1.10.10.10">
    <property type="entry name" value="Winged helix-like DNA-binding domain superfamily/Winged helix DNA-binding domain"/>
    <property type="match status" value="1"/>
</dbReference>
<evidence type="ECO:0000256" key="3">
    <source>
        <dbReference type="ARBA" id="ARBA00023125"/>
    </source>
</evidence>
<dbReference type="InterPro" id="IPR058163">
    <property type="entry name" value="LysR-type_TF_proteobact-type"/>
</dbReference>
<dbReference type="Proteomes" id="UP001227126">
    <property type="component" value="Unassembled WGS sequence"/>
</dbReference>
<organism evidence="6 7">
    <name type="scientific">Sedimentitalea xiamensis</name>
    <dbReference type="NCBI Taxonomy" id="3050037"/>
    <lineage>
        <taxon>Bacteria</taxon>
        <taxon>Pseudomonadati</taxon>
        <taxon>Pseudomonadota</taxon>
        <taxon>Alphaproteobacteria</taxon>
        <taxon>Rhodobacterales</taxon>
        <taxon>Paracoccaceae</taxon>
        <taxon>Sedimentitalea</taxon>
    </lineage>
</organism>
<accession>A0ABT7FH79</accession>
<comment type="caution">
    <text evidence="6">The sequence shown here is derived from an EMBL/GenBank/DDBJ whole genome shotgun (WGS) entry which is preliminary data.</text>
</comment>
<evidence type="ECO:0000259" key="5">
    <source>
        <dbReference type="PROSITE" id="PS50931"/>
    </source>
</evidence>
<dbReference type="Pfam" id="PF00126">
    <property type="entry name" value="HTH_1"/>
    <property type="match status" value="1"/>
</dbReference>
<dbReference type="Gene3D" id="3.40.190.10">
    <property type="entry name" value="Periplasmic binding protein-like II"/>
    <property type="match status" value="2"/>
</dbReference>
<comment type="similarity">
    <text evidence="1">Belongs to the LysR transcriptional regulatory family.</text>
</comment>
<dbReference type="InterPro" id="IPR036390">
    <property type="entry name" value="WH_DNA-bd_sf"/>
</dbReference>
<keyword evidence="4" id="KW-0804">Transcription</keyword>
<dbReference type="SUPFAM" id="SSF53850">
    <property type="entry name" value="Periplasmic binding protein-like II"/>
    <property type="match status" value="1"/>
</dbReference>
<dbReference type="InterPro" id="IPR000847">
    <property type="entry name" value="LysR_HTH_N"/>
</dbReference>
<evidence type="ECO:0000256" key="4">
    <source>
        <dbReference type="ARBA" id="ARBA00023163"/>
    </source>
</evidence>
<protein>
    <submittedName>
        <fullName evidence="6">LysR substrate-binding domain-containing protein</fullName>
    </submittedName>
</protein>
<dbReference type="EMBL" id="JASNJE010000020">
    <property type="protein sequence ID" value="MDK3074468.1"/>
    <property type="molecule type" value="Genomic_DNA"/>
</dbReference>
<dbReference type="PANTHER" id="PTHR30537:SF26">
    <property type="entry name" value="GLYCINE CLEAVAGE SYSTEM TRANSCRIPTIONAL ACTIVATOR"/>
    <property type="match status" value="1"/>
</dbReference>
<keyword evidence="2" id="KW-0805">Transcription regulation</keyword>
<feature type="domain" description="HTH lysR-type" evidence="5">
    <location>
        <begin position="9"/>
        <end position="66"/>
    </location>
</feature>